<feature type="domain" description="Alpha-L-arabinofuranosidase C-terminal" evidence="6">
    <location>
        <begin position="677"/>
        <end position="853"/>
    </location>
</feature>
<dbReference type="InterPro" id="IPR023296">
    <property type="entry name" value="Glyco_hydro_beta-prop_sf"/>
</dbReference>
<evidence type="ECO:0000256" key="5">
    <source>
        <dbReference type="ARBA" id="ARBA00022801"/>
    </source>
</evidence>
<dbReference type="InterPro" id="IPR003305">
    <property type="entry name" value="CenC_carb-bd"/>
</dbReference>
<evidence type="ECO:0000256" key="3">
    <source>
        <dbReference type="ARBA" id="ARBA00012670"/>
    </source>
</evidence>
<name>A0A1I2ZA15_9SPHI</name>
<accession>A0A1I2ZA15</accession>
<comment type="similarity">
    <text evidence="2">Belongs to the glycosyl hydrolase 51 family.</text>
</comment>
<dbReference type="Gene3D" id="2.115.10.20">
    <property type="entry name" value="Glycosyl hydrolase domain, family 43"/>
    <property type="match status" value="1"/>
</dbReference>
<keyword evidence="8" id="KW-1185">Reference proteome</keyword>
<evidence type="ECO:0000259" key="6">
    <source>
        <dbReference type="SMART" id="SM00813"/>
    </source>
</evidence>
<dbReference type="InterPro" id="IPR055133">
    <property type="entry name" value="BT_3657-like_N"/>
</dbReference>
<dbReference type="InterPro" id="IPR055235">
    <property type="entry name" value="ASD1_cat"/>
</dbReference>
<dbReference type="InterPro" id="IPR017853">
    <property type="entry name" value="GH"/>
</dbReference>
<dbReference type="Pfam" id="PF02018">
    <property type="entry name" value="CBM_4_9"/>
    <property type="match status" value="1"/>
</dbReference>
<dbReference type="SUPFAM" id="SSF75005">
    <property type="entry name" value="Arabinanase/levansucrase/invertase"/>
    <property type="match status" value="1"/>
</dbReference>
<dbReference type="Gene3D" id="3.20.20.80">
    <property type="entry name" value="Glycosidases"/>
    <property type="match status" value="1"/>
</dbReference>
<dbReference type="PANTHER" id="PTHR31776:SF26">
    <property type="entry name" value="SECRETED ARABINOSIDASE"/>
    <property type="match status" value="1"/>
</dbReference>
<dbReference type="Pfam" id="PF22848">
    <property type="entry name" value="ASD1_dom"/>
    <property type="match status" value="1"/>
</dbReference>
<dbReference type="EC" id="3.2.1.55" evidence="3"/>
<dbReference type="AlphaFoldDB" id="A0A1I2ZA15"/>
<evidence type="ECO:0000256" key="4">
    <source>
        <dbReference type="ARBA" id="ARBA00022729"/>
    </source>
</evidence>
<protein>
    <recommendedName>
        <fullName evidence="3">non-reducing end alpha-L-arabinofuranosidase</fullName>
        <ecNumber evidence="3">3.2.1.55</ecNumber>
    </recommendedName>
</protein>
<comment type="catalytic activity">
    <reaction evidence="1">
        <text>Hydrolysis of terminal non-reducing alpha-L-arabinofuranoside residues in alpha-L-arabinosides.</text>
        <dbReference type="EC" id="3.2.1.55"/>
    </reaction>
</comment>
<organism evidence="7 8">
    <name type="scientific">Pedobacter insulae</name>
    <dbReference type="NCBI Taxonomy" id="414048"/>
    <lineage>
        <taxon>Bacteria</taxon>
        <taxon>Pseudomonadati</taxon>
        <taxon>Bacteroidota</taxon>
        <taxon>Sphingobacteriia</taxon>
        <taxon>Sphingobacteriales</taxon>
        <taxon>Sphingobacteriaceae</taxon>
        <taxon>Pedobacter</taxon>
    </lineage>
</organism>
<reference evidence="7 8" key="1">
    <citation type="submission" date="2016-10" db="EMBL/GenBank/DDBJ databases">
        <authorList>
            <person name="de Groot N.N."/>
        </authorList>
    </citation>
    <scope>NUCLEOTIDE SEQUENCE [LARGE SCALE GENOMIC DNA]</scope>
    <source>
        <strain evidence="7 8">DSM 18684</strain>
    </source>
</reference>
<dbReference type="EMBL" id="FOPP01000009">
    <property type="protein sequence ID" value="SFH34425.1"/>
    <property type="molecule type" value="Genomic_DNA"/>
</dbReference>
<dbReference type="SMART" id="SM00813">
    <property type="entry name" value="Alpha-L-AF_C"/>
    <property type="match status" value="1"/>
</dbReference>
<dbReference type="GO" id="GO:0046373">
    <property type="term" value="P:L-arabinose metabolic process"/>
    <property type="evidence" value="ECO:0007669"/>
    <property type="project" value="InterPro"/>
</dbReference>
<dbReference type="Proteomes" id="UP000199666">
    <property type="component" value="Unassembled WGS sequence"/>
</dbReference>
<proteinExistence type="inferred from homology"/>
<dbReference type="InterPro" id="IPR010720">
    <property type="entry name" value="Alpha-L-AF_C"/>
</dbReference>
<dbReference type="InterPro" id="IPR051563">
    <property type="entry name" value="Glycosyl_Hydrolase_51"/>
</dbReference>
<evidence type="ECO:0000313" key="8">
    <source>
        <dbReference type="Proteomes" id="UP000199666"/>
    </source>
</evidence>
<dbReference type="OrthoDB" id="9758333at2"/>
<keyword evidence="5" id="KW-0378">Hydrolase</keyword>
<dbReference type="SUPFAM" id="SSF51445">
    <property type="entry name" value="(Trans)glycosidases"/>
    <property type="match status" value="1"/>
</dbReference>
<gene>
    <name evidence="7" type="ORF">SAMN04489864_10983</name>
</gene>
<evidence type="ECO:0000256" key="2">
    <source>
        <dbReference type="ARBA" id="ARBA00007186"/>
    </source>
</evidence>
<keyword evidence="4" id="KW-0732">Signal</keyword>
<sequence length="864" mass="97085">MKRLFVGIWLLFLLFDQQTVLASIKPDSVYLFSYTTTKNGHRNGLHFAWSNNRSTWFMIGNEYGFLKSDYGRWGAEKRMYKPFLLKSPDGDWHCIWSVNDRDNSFAITTSRDLINWKPQHYPKIINATNLLNPVLAHNRKTGEYTVSFASSNEKYLQLRSKDLKTYSDATAITRSQFIDPTVSIHIAGSPVNGQVHRVAWHTVDDLIKAYEHKQYQDQLNNESTAQDPHRFANLKEVNTTITLHPNRTKQISDMLVGVFFEDINYAADGGLYAELIQNRDFEYALSDKEGYDKTWTSKHSWLIKGDQTSFTVDSVNPLHVNNPHYAVLTVKQGETTLSNQGFDGITLKKGEKYNLSLFTKTLAGKVNRISARLVANDGKILAQAILKLGHTNWKQVNASLLPNDNANNASLELTPMGNGTLAMDMISLFPTNTFKDRKNGLRADLAQTVAAINPRFVRFPGGCVAHGDGIHNIYRWKNTIGPLESRVPQRNLWGYHQTAGLGYFEYFQFCEDIGAAPLPVLAAGVPCQNSATGGAGQQGGIPMEEMGAYIQDIFDLIEWANGGVNTPWGKKRAEAGHPKPFNLKYIGIGNEDLISDIFKERFTLIFNAVRKKHPEITIIGTVGPFSEGSDYVAGWKLADQLEVPMVDEHYYQNTGWFIHNQDYYDRYDRSKSKVYLGEYAAFLPGRPNNIETALCEALYLTALERNGDIVHMSSYAPMLAKEGHTQWNPNLIYFNNSEVKPTTGYQVQKLYGQNAGTTYIDASITVSSNQNAVKNRIAHSFVVDPFTKDLIVKLVNLLPIAVNSKIDLNGILPTSVKAVKTTLTGNAADKNVEPLYADQVVSEKFDLQLAAYSFTIIRIKTQKE</sequence>
<dbReference type="Gene3D" id="2.60.120.260">
    <property type="entry name" value="Galactose-binding domain-like"/>
    <property type="match status" value="1"/>
</dbReference>
<evidence type="ECO:0000256" key="1">
    <source>
        <dbReference type="ARBA" id="ARBA00001462"/>
    </source>
</evidence>
<dbReference type="GO" id="GO:0046556">
    <property type="term" value="F:alpha-L-arabinofuranosidase activity"/>
    <property type="evidence" value="ECO:0007669"/>
    <property type="project" value="UniProtKB-EC"/>
</dbReference>
<dbReference type="PANTHER" id="PTHR31776">
    <property type="entry name" value="ALPHA-L-ARABINOFURANOSIDASE 1"/>
    <property type="match status" value="1"/>
</dbReference>
<dbReference type="RefSeq" id="WP_090995977.1">
    <property type="nucleotide sequence ID" value="NZ_FOPP01000009.1"/>
</dbReference>
<dbReference type="STRING" id="414048.SAMN04489864_10983"/>
<evidence type="ECO:0000313" key="7">
    <source>
        <dbReference type="EMBL" id="SFH34425.1"/>
    </source>
</evidence>
<dbReference type="FunFam" id="3.20.20.80:FF:000090">
    <property type="entry name" value="Alpha-L-arabinofuranosidase A"/>
    <property type="match status" value="1"/>
</dbReference>
<dbReference type="Pfam" id="PF22847">
    <property type="entry name" value="BT_3657-like_N"/>
    <property type="match status" value="2"/>
</dbReference>
<dbReference type="Pfam" id="PF06964">
    <property type="entry name" value="Alpha-L-AF_C"/>
    <property type="match status" value="1"/>
</dbReference>